<dbReference type="InterPro" id="IPR017972">
    <property type="entry name" value="Cyt_P450_CS"/>
</dbReference>
<protein>
    <recommendedName>
        <fullName evidence="11">Cytochrome P450</fullName>
    </recommendedName>
</protein>
<feature type="binding site" description="axial binding residue" evidence="7">
    <location>
        <position position="441"/>
    </location>
    <ligand>
        <name>heme</name>
        <dbReference type="ChEBI" id="CHEBI:30413"/>
    </ligand>
    <ligandPart>
        <name>Fe</name>
        <dbReference type="ChEBI" id="CHEBI:18248"/>
    </ligandPart>
</feature>
<keyword evidence="6" id="KW-0472">Membrane</keyword>
<comment type="similarity">
    <text evidence="8">Belongs to the cytochrome P450 family.</text>
</comment>
<dbReference type="InterPro" id="IPR001128">
    <property type="entry name" value="Cyt_P450"/>
</dbReference>
<organism evidence="9 10">
    <name type="scientific">Aquilegia coerulea</name>
    <name type="common">Rocky mountain columbine</name>
    <dbReference type="NCBI Taxonomy" id="218851"/>
    <lineage>
        <taxon>Eukaryota</taxon>
        <taxon>Viridiplantae</taxon>
        <taxon>Streptophyta</taxon>
        <taxon>Embryophyta</taxon>
        <taxon>Tracheophyta</taxon>
        <taxon>Spermatophyta</taxon>
        <taxon>Magnoliopsida</taxon>
        <taxon>Ranunculales</taxon>
        <taxon>Ranunculaceae</taxon>
        <taxon>Thalictroideae</taxon>
        <taxon>Aquilegia</taxon>
    </lineage>
</organism>
<keyword evidence="4 8" id="KW-0560">Oxidoreductase</keyword>
<keyword evidence="3 7" id="KW-0479">Metal-binding</keyword>
<dbReference type="AlphaFoldDB" id="A0A2G5CP10"/>
<dbReference type="PRINTS" id="PR00463">
    <property type="entry name" value="EP450I"/>
</dbReference>
<proteinExistence type="inferred from homology"/>
<dbReference type="Gene3D" id="1.10.630.10">
    <property type="entry name" value="Cytochrome P450"/>
    <property type="match status" value="1"/>
</dbReference>
<keyword evidence="8" id="KW-0503">Monooxygenase</keyword>
<keyword evidence="10" id="KW-1185">Reference proteome</keyword>
<evidence type="ECO:0000256" key="3">
    <source>
        <dbReference type="ARBA" id="ARBA00022723"/>
    </source>
</evidence>
<dbReference type="PRINTS" id="PR00385">
    <property type="entry name" value="P450"/>
</dbReference>
<evidence type="ECO:0008006" key="11">
    <source>
        <dbReference type="Google" id="ProtNLM"/>
    </source>
</evidence>
<dbReference type="FunFam" id="1.10.630.10:FF:000023">
    <property type="entry name" value="Cytochrome P450 family protein"/>
    <property type="match status" value="1"/>
</dbReference>
<name>A0A2G5CP10_AQUCA</name>
<dbReference type="GO" id="GO:0044550">
    <property type="term" value="P:secondary metabolite biosynthetic process"/>
    <property type="evidence" value="ECO:0007669"/>
    <property type="project" value="UniProtKB-ARBA"/>
</dbReference>
<sequence>MASFIILAFLIFFVIMLKYILYRNTDNPSIPYPLPILGHLHLIIKKPLHRTLAKLSDKYGPILFLRYGFRKVLLVSSPSAVEECLTKNDIAFANRPHLIVGEHLGYNCTSIGFTSYGDHWCNLRRIIALEVLSSYRLQLFSSVRTEEVRSLVLQLFGNSDCQNFRKVEFKTMFFELILNVLMRMIAGKRYYGENLEHLDEAKRFHAIVTESFYLIGIPNFADFLPFLRWFDIQGLEKRMVKSGKDRDSFMQKLIDEHRENKHTATKDDVQEKKTIIHVLLLQQKTDPKYYTDEIIKGIIAALLTAGTDTSSLTMEWTMSLLLNHPEILKKARAEIDKQVGQERFLEESDLPKLPYLNNIINETLRLYPTGPVVIHESGKDCTVGGFHVPSNTMLLMNFWAVHRDPNVWVEPTKFNPERFEEIEKEKHGFKFIPFGSGRRRCPGEGLATRIIGLTLGTLIQCSEWKRVGEEMVDMSEGTGLTLPRANPLVAMCRPNPAMKHMITTQI</sequence>
<evidence type="ECO:0000256" key="6">
    <source>
        <dbReference type="ARBA" id="ARBA00023136"/>
    </source>
</evidence>
<accession>A0A2G5CP10</accession>
<dbReference type="Proteomes" id="UP000230069">
    <property type="component" value="Unassembled WGS sequence"/>
</dbReference>
<dbReference type="OrthoDB" id="1055148at2759"/>
<dbReference type="InterPro" id="IPR050651">
    <property type="entry name" value="Plant_Cytochrome_P450_Monoox"/>
</dbReference>
<evidence type="ECO:0000256" key="5">
    <source>
        <dbReference type="ARBA" id="ARBA00023004"/>
    </source>
</evidence>
<comment type="subcellular location">
    <subcellularLocation>
        <location evidence="1">Membrane</location>
    </subcellularLocation>
</comment>
<evidence type="ECO:0000256" key="4">
    <source>
        <dbReference type="ARBA" id="ARBA00023002"/>
    </source>
</evidence>
<dbReference type="GO" id="GO:0016020">
    <property type="term" value="C:membrane"/>
    <property type="evidence" value="ECO:0007669"/>
    <property type="project" value="UniProtKB-SubCell"/>
</dbReference>
<dbReference type="CDD" id="cd20653">
    <property type="entry name" value="CYP81"/>
    <property type="match status" value="1"/>
</dbReference>
<dbReference type="GO" id="GO:0004497">
    <property type="term" value="F:monooxygenase activity"/>
    <property type="evidence" value="ECO:0007669"/>
    <property type="project" value="UniProtKB-KW"/>
</dbReference>
<dbReference type="GO" id="GO:0020037">
    <property type="term" value="F:heme binding"/>
    <property type="evidence" value="ECO:0007669"/>
    <property type="project" value="InterPro"/>
</dbReference>
<dbReference type="SUPFAM" id="SSF48264">
    <property type="entry name" value="Cytochrome P450"/>
    <property type="match status" value="1"/>
</dbReference>
<comment type="cofactor">
    <cofactor evidence="7">
        <name>heme</name>
        <dbReference type="ChEBI" id="CHEBI:30413"/>
    </cofactor>
</comment>
<evidence type="ECO:0000313" key="10">
    <source>
        <dbReference type="Proteomes" id="UP000230069"/>
    </source>
</evidence>
<dbReference type="InParanoid" id="A0A2G5CP10"/>
<dbReference type="GO" id="GO:0016705">
    <property type="term" value="F:oxidoreductase activity, acting on paired donors, with incorporation or reduction of molecular oxygen"/>
    <property type="evidence" value="ECO:0007669"/>
    <property type="project" value="InterPro"/>
</dbReference>
<evidence type="ECO:0000256" key="7">
    <source>
        <dbReference type="PIRSR" id="PIRSR602401-1"/>
    </source>
</evidence>
<dbReference type="GO" id="GO:0005506">
    <property type="term" value="F:iron ion binding"/>
    <property type="evidence" value="ECO:0007669"/>
    <property type="project" value="InterPro"/>
</dbReference>
<dbReference type="EMBL" id="KZ305059">
    <property type="protein sequence ID" value="PIA33008.1"/>
    <property type="molecule type" value="Genomic_DNA"/>
</dbReference>
<dbReference type="Pfam" id="PF00067">
    <property type="entry name" value="p450"/>
    <property type="match status" value="1"/>
</dbReference>
<evidence type="ECO:0000256" key="2">
    <source>
        <dbReference type="ARBA" id="ARBA00022617"/>
    </source>
</evidence>
<keyword evidence="5 7" id="KW-0408">Iron</keyword>
<reference evidence="9 10" key="1">
    <citation type="submission" date="2017-09" db="EMBL/GenBank/DDBJ databases">
        <title>WGS assembly of Aquilegia coerulea Goldsmith.</title>
        <authorList>
            <person name="Hodges S."/>
            <person name="Kramer E."/>
            <person name="Nordborg M."/>
            <person name="Tomkins J."/>
            <person name="Borevitz J."/>
            <person name="Derieg N."/>
            <person name="Yan J."/>
            <person name="Mihaltcheva S."/>
            <person name="Hayes R.D."/>
            <person name="Rokhsar D."/>
        </authorList>
    </citation>
    <scope>NUCLEOTIDE SEQUENCE [LARGE SCALE GENOMIC DNA]</scope>
    <source>
        <strain evidence="10">cv. Goldsmith</strain>
    </source>
</reference>
<keyword evidence="2 7" id="KW-0349">Heme</keyword>
<evidence type="ECO:0000256" key="8">
    <source>
        <dbReference type="RuleBase" id="RU000461"/>
    </source>
</evidence>
<dbReference type="PROSITE" id="PS00086">
    <property type="entry name" value="CYTOCHROME_P450"/>
    <property type="match status" value="1"/>
</dbReference>
<evidence type="ECO:0000256" key="1">
    <source>
        <dbReference type="ARBA" id="ARBA00004370"/>
    </source>
</evidence>
<dbReference type="PANTHER" id="PTHR47947">
    <property type="entry name" value="CYTOCHROME P450 82C3-RELATED"/>
    <property type="match status" value="1"/>
</dbReference>
<dbReference type="InterPro" id="IPR036396">
    <property type="entry name" value="Cyt_P450_sf"/>
</dbReference>
<evidence type="ECO:0000313" key="9">
    <source>
        <dbReference type="EMBL" id="PIA33008.1"/>
    </source>
</evidence>
<dbReference type="FunCoup" id="A0A2G5CP10">
    <property type="interactions" value="265"/>
</dbReference>
<dbReference type="STRING" id="218851.A0A2G5CP10"/>
<gene>
    <name evidence="9" type="ORF">AQUCO_04200033v1</name>
</gene>
<dbReference type="PANTHER" id="PTHR47947:SF3">
    <property type="entry name" value="CYTOCHROME P450 81D1-LIKE"/>
    <property type="match status" value="1"/>
</dbReference>
<dbReference type="InterPro" id="IPR002401">
    <property type="entry name" value="Cyt_P450_E_grp-I"/>
</dbReference>